<keyword evidence="3" id="KW-0540">Nuclease</keyword>
<dbReference type="InterPro" id="IPR050190">
    <property type="entry name" value="UPF0213_domain"/>
</dbReference>
<organism evidence="3 4">
    <name type="scientific">Algoriphagus marincola HL-49</name>
    <dbReference type="NCBI Taxonomy" id="1305737"/>
    <lineage>
        <taxon>Bacteria</taxon>
        <taxon>Pseudomonadati</taxon>
        <taxon>Bacteroidota</taxon>
        <taxon>Cytophagia</taxon>
        <taxon>Cytophagales</taxon>
        <taxon>Cyclobacteriaceae</taxon>
        <taxon>Algoriphagus</taxon>
    </lineage>
</organism>
<keyword evidence="3" id="KW-0255">Endonuclease</keyword>
<name>A0A0P8AID0_9BACT</name>
<dbReference type="OrthoDB" id="1495241at2"/>
<dbReference type="Pfam" id="PF01541">
    <property type="entry name" value="GIY-YIG"/>
    <property type="match status" value="1"/>
</dbReference>
<dbReference type="Proteomes" id="UP000050421">
    <property type="component" value="Unassembled WGS sequence"/>
</dbReference>
<evidence type="ECO:0000313" key="4">
    <source>
        <dbReference type="Proteomes" id="UP000050421"/>
    </source>
</evidence>
<dbReference type="Gene3D" id="3.40.1440.10">
    <property type="entry name" value="GIY-YIG endonuclease"/>
    <property type="match status" value="1"/>
</dbReference>
<dbReference type="PATRIC" id="fig|1305737.6.peg.2506"/>
<dbReference type="STRING" id="1305737.GCA_000526355_01094"/>
<reference evidence="3 4" key="1">
    <citation type="submission" date="2015-09" db="EMBL/GenBank/DDBJ databases">
        <title>Identification and resolution of microdiversity through metagenomic sequencing of parallel consortia.</title>
        <authorList>
            <person name="Nelson W.C."/>
            <person name="Romine M.F."/>
            <person name="Lindemann S.R."/>
        </authorList>
    </citation>
    <scope>NUCLEOTIDE SEQUENCE [LARGE SCALE GENOMIC DNA]</scope>
    <source>
        <strain evidence="3">HL-49</strain>
    </source>
</reference>
<feature type="domain" description="GIY-YIG" evidence="2">
    <location>
        <begin position="2"/>
        <end position="80"/>
    </location>
</feature>
<dbReference type="SUPFAM" id="SSF82771">
    <property type="entry name" value="GIY-YIG endonuclease"/>
    <property type="match status" value="1"/>
</dbReference>
<dbReference type="EMBL" id="LJXT01000053">
    <property type="protein sequence ID" value="KPQ15287.1"/>
    <property type="molecule type" value="Genomic_DNA"/>
</dbReference>
<keyword evidence="3" id="KW-0378">Hydrolase</keyword>
<comment type="similarity">
    <text evidence="1">Belongs to the UPF0213 family.</text>
</comment>
<accession>A0A0P8AID0</accession>
<dbReference type="AlphaFoldDB" id="A0A0P8AID0"/>
<protein>
    <submittedName>
        <fullName evidence="3">Putative endonuclease</fullName>
    </submittedName>
</protein>
<proteinExistence type="inferred from homology"/>
<gene>
    <name evidence="3" type="ORF">HLUCCX10_09355</name>
</gene>
<dbReference type="CDD" id="cd10449">
    <property type="entry name" value="GIY-YIG_SLX1_like"/>
    <property type="match status" value="1"/>
</dbReference>
<dbReference type="InterPro" id="IPR000305">
    <property type="entry name" value="GIY-YIG_endonuc"/>
</dbReference>
<evidence type="ECO:0000256" key="1">
    <source>
        <dbReference type="ARBA" id="ARBA00007435"/>
    </source>
</evidence>
<dbReference type="GO" id="GO:0004519">
    <property type="term" value="F:endonuclease activity"/>
    <property type="evidence" value="ECO:0007669"/>
    <property type="project" value="UniProtKB-KW"/>
</dbReference>
<comment type="caution">
    <text evidence="3">The sequence shown here is derived from an EMBL/GenBank/DDBJ whole genome shotgun (WGS) entry which is preliminary data.</text>
</comment>
<sequence>MEEYVVYILFSPSTGKTYIGMTSDLITRFHFHNSKSTKGYTIRYRPWIVIHVEFFQAKKEALKREKELKSGKGRDWIKNRVLRLYK</sequence>
<dbReference type="eggNOG" id="COG2827">
    <property type="taxonomic scope" value="Bacteria"/>
</dbReference>
<dbReference type="PROSITE" id="PS50164">
    <property type="entry name" value="GIY_YIG"/>
    <property type="match status" value="1"/>
</dbReference>
<evidence type="ECO:0000259" key="2">
    <source>
        <dbReference type="PROSITE" id="PS50164"/>
    </source>
</evidence>
<dbReference type="PANTHER" id="PTHR34477:SF5">
    <property type="entry name" value="BSL5627 PROTEIN"/>
    <property type="match status" value="1"/>
</dbReference>
<dbReference type="InterPro" id="IPR035901">
    <property type="entry name" value="GIY-YIG_endonuc_sf"/>
</dbReference>
<dbReference type="PANTHER" id="PTHR34477">
    <property type="entry name" value="UPF0213 PROTEIN YHBQ"/>
    <property type="match status" value="1"/>
</dbReference>
<evidence type="ECO:0000313" key="3">
    <source>
        <dbReference type="EMBL" id="KPQ15287.1"/>
    </source>
</evidence>